<feature type="non-terminal residue" evidence="1">
    <location>
        <position position="174"/>
    </location>
</feature>
<organism evidence="1">
    <name type="scientific">marine sediment metagenome</name>
    <dbReference type="NCBI Taxonomy" id="412755"/>
    <lineage>
        <taxon>unclassified sequences</taxon>
        <taxon>metagenomes</taxon>
        <taxon>ecological metagenomes</taxon>
    </lineage>
</organism>
<accession>X1DU67</accession>
<reference evidence="1" key="1">
    <citation type="journal article" date="2014" name="Front. Microbiol.">
        <title>High frequency of phylogenetically diverse reductive dehalogenase-homologous genes in deep subseafloor sedimentary metagenomes.</title>
        <authorList>
            <person name="Kawai M."/>
            <person name="Futagami T."/>
            <person name="Toyoda A."/>
            <person name="Takaki Y."/>
            <person name="Nishi S."/>
            <person name="Hori S."/>
            <person name="Arai W."/>
            <person name="Tsubouchi T."/>
            <person name="Morono Y."/>
            <person name="Uchiyama I."/>
            <person name="Ito T."/>
            <person name="Fujiyama A."/>
            <person name="Inagaki F."/>
            <person name="Takami H."/>
        </authorList>
    </citation>
    <scope>NUCLEOTIDE SEQUENCE</scope>
    <source>
        <strain evidence="1">Expedition CK06-06</strain>
    </source>
</reference>
<comment type="caution">
    <text evidence="1">The sequence shown here is derived from an EMBL/GenBank/DDBJ whole genome shotgun (WGS) entry which is preliminary data.</text>
</comment>
<proteinExistence type="predicted"/>
<gene>
    <name evidence="1" type="ORF">S03H2_09547</name>
</gene>
<protein>
    <submittedName>
        <fullName evidence="1">Uncharacterized protein</fullName>
    </submittedName>
</protein>
<dbReference type="AlphaFoldDB" id="X1DU67"/>
<evidence type="ECO:0000313" key="1">
    <source>
        <dbReference type="EMBL" id="GAH24571.1"/>
    </source>
</evidence>
<dbReference type="EMBL" id="BARU01004887">
    <property type="protein sequence ID" value="GAH24571.1"/>
    <property type="molecule type" value="Genomic_DNA"/>
</dbReference>
<name>X1DU67_9ZZZZ</name>
<sequence length="174" mass="18846">MKKLLIAVVAVALMLGVAGIAWAGDSDSGNINARVIMHELVSLGITSNVQFDVYAADFISEYKTNYAGDTRLFISSIAPWTLTSNVAKTVSMWTDEDFVENQAHGIHVRGLAIGGLDVWRDALGARTLAWGPSTVGAGGLVELQARYRLDLDDFDARDNPDTYDFTVTYTVSTP</sequence>